<evidence type="ECO:0000313" key="2">
    <source>
        <dbReference type="EMBL" id="CAE4669363.1"/>
    </source>
</evidence>
<keyword evidence="1" id="KW-0732">Signal</keyword>
<feature type="chain" id="PRO_5031135485" description="Methyltransferase type 11 domain-containing protein" evidence="1">
    <location>
        <begin position="34"/>
        <end position="409"/>
    </location>
</feature>
<sequence>MESSACAATRRHSSTPLLCALTLLLGLPTQGAGEVRLETVAGNWATGEAALLAAPGASCQAVQGAVLRVVERGEDGAALSAQEILAKVPGIVEQLEVGDGSPIYSVLFGDVAGALRLALDAAQLLSLAAMVHKGCFSSSARLAMGRALLPLQKALQQQISTMWWMFDIGSYSNTNSPKKHLEAVFKTVQHAKAVFEHLAAELPPALASEEHFWGHGAHGMFMNSTVIYRSLFPEAAILDRGLLRGLLPLLPRGSELADFGALDGQYARWLNDTGWVTAFAFDGVEGVAELTGGAVLQADLAEELVIPWRHRPFDWALCLEVAEHIPPDREEAFLRNLERHASTGLILSWAHPGIEGEGHVNCLPLDESRARVEALGFVLDEPATEALRAASHVPWIAASVAVYRRVAGS</sequence>
<name>A0A7S4W387_9DINO</name>
<dbReference type="AlphaFoldDB" id="A0A7S4W387"/>
<accession>A0A7S4W387</accession>
<gene>
    <name evidence="2" type="ORF">AMON00008_LOCUS64929</name>
</gene>
<evidence type="ECO:0008006" key="3">
    <source>
        <dbReference type="Google" id="ProtNLM"/>
    </source>
</evidence>
<dbReference type="EMBL" id="HBNR01090461">
    <property type="protein sequence ID" value="CAE4669363.1"/>
    <property type="molecule type" value="Transcribed_RNA"/>
</dbReference>
<proteinExistence type="predicted"/>
<dbReference type="SUPFAM" id="SSF53335">
    <property type="entry name" value="S-adenosyl-L-methionine-dependent methyltransferases"/>
    <property type="match status" value="1"/>
</dbReference>
<organism evidence="2">
    <name type="scientific">Alexandrium monilatum</name>
    <dbReference type="NCBI Taxonomy" id="311494"/>
    <lineage>
        <taxon>Eukaryota</taxon>
        <taxon>Sar</taxon>
        <taxon>Alveolata</taxon>
        <taxon>Dinophyceae</taxon>
        <taxon>Gonyaulacales</taxon>
        <taxon>Pyrocystaceae</taxon>
        <taxon>Alexandrium</taxon>
    </lineage>
</organism>
<evidence type="ECO:0000256" key="1">
    <source>
        <dbReference type="SAM" id="SignalP"/>
    </source>
</evidence>
<reference evidence="2" key="1">
    <citation type="submission" date="2021-01" db="EMBL/GenBank/DDBJ databases">
        <authorList>
            <person name="Corre E."/>
            <person name="Pelletier E."/>
            <person name="Niang G."/>
            <person name="Scheremetjew M."/>
            <person name="Finn R."/>
            <person name="Kale V."/>
            <person name="Holt S."/>
            <person name="Cochrane G."/>
            <person name="Meng A."/>
            <person name="Brown T."/>
            <person name="Cohen L."/>
        </authorList>
    </citation>
    <scope>NUCLEOTIDE SEQUENCE</scope>
    <source>
        <strain evidence="2">CCMP3105</strain>
    </source>
</reference>
<feature type="signal peptide" evidence="1">
    <location>
        <begin position="1"/>
        <end position="33"/>
    </location>
</feature>
<protein>
    <recommendedName>
        <fullName evidence="3">Methyltransferase type 11 domain-containing protein</fullName>
    </recommendedName>
</protein>
<dbReference type="InterPro" id="IPR029063">
    <property type="entry name" value="SAM-dependent_MTases_sf"/>
</dbReference>
<dbReference type="Gene3D" id="3.40.50.150">
    <property type="entry name" value="Vaccinia Virus protein VP39"/>
    <property type="match status" value="1"/>
</dbReference>